<accession>A0ABP5YGF8</accession>
<dbReference type="CDD" id="cd05829">
    <property type="entry name" value="Sortase_F"/>
    <property type="match status" value="1"/>
</dbReference>
<evidence type="ECO:0000256" key="2">
    <source>
        <dbReference type="SAM" id="MobiDB-lite"/>
    </source>
</evidence>
<feature type="signal peptide" evidence="3">
    <location>
        <begin position="1"/>
        <end position="25"/>
    </location>
</feature>
<evidence type="ECO:0000313" key="5">
    <source>
        <dbReference type="Proteomes" id="UP001501358"/>
    </source>
</evidence>
<evidence type="ECO:0000313" key="4">
    <source>
        <dbReference type="EMBL" id="GAA2477307.1"/>
    </source>
</evidence>
<reference evidence="5" key="1">
    <citation type="journal article" date="2019" name="Int. J. Syst. Evol. Microbiol.">
        <title>The Global Catalogue of Microorganisms (GCM) 10K type strain sequencing project: providing services to taxonomists for standard genome sequencing and annotation.</title>
        <authorList>
            <consortium name="The Broad Institute Genomics Platform"/>
            <consortium name="The Broad Institute Genome Sequencing Center for Infectious Disease"/>
            <person name="Wu L."/>
            <person name="Ma J."/>
        </authorList>
    </citation>
    <scope>NUCLEOTIDE SEQUENCE [LARGE SCALE GENOMIC DNA]</scope>
    <source>
        <strain evidence="5">JCM 6307</strain>
    </source>
</reference>
<dbReference type="InterPro" id="IPR023365">
    <property type="entry name" value="Sortase_dom-sf"/>
</dbReference>
<dbReference type="Proteomes" id="UP001501358">
    <property type="component" value="Unassembled WGS sequence"/>
</dbReference>
<proteinExistence type="predicted"/>
<dbReference type="Gene3D" id="2.40.260.10">
    <property type="entry name" value="Sortase"/>
    <property type="match status" value="1"/>
</dbReference>
<feature type="chain" id="PRO_5045234897" description="Class F sortase" evidence="3">
    <location>
        <begin position="26"/>
        <end position="222"/>
    </location>
</feature>
<dbReference type="InterPro" id="IPR005754">
    <property type="entry name" value="Sortase"/>
</dbReference>
<comment type="caution">
    <text evidence="4">The sequence shown here is derived from an EMBL/GenBank/DDBJ whole genome shotgun (WGS) entry which is preliminary data.</text>
</comment>
<feature type="region of interest" description="Disordered" evidence="2">
    <location>
        <begin position="33"/>
        <end position="71"/>
    </location>
</feature>
<dbReference type="EMBL" id="BAAATA010000005">
    <property type="protein sequence ID" value="GAA2477307.1"/>
    <property type="molecule type" value="Genomic_DNA"/>
</dbReference>
<dbReference type="RefSeq" id="WP_344382046.1">
    <property type="nucleotide sequence ID" value="NZ_BAAATA010000005.1"/>
</dbReference>
<organism evidence="4 5">
    <name type="scientific">Streptomyces thermolineatus</name>
    <dbReference type="NCBI Taxonomy" id="44033"/>
    <lineage>
        <taxon>Bacteria</taxon>
        <taxon>Bacillati</taxon>
        <taxon>Actinomycetota</taxon>
        <taxon>Actinomycetes</taxon>
        <taxon>Kitasatosporales</taxon>
        <taxon>Streptomycetaceae</taxon>
        <taxon>Streptomyces</taxon>
    </lineage>
</organism>
<evidence type="ECO:0008006" key="6">
    <source>
        <dbReference type="Google" id="ProtNLM"/>
    </source>
</evidence>
<keyword evidence="1" id="KW-0378">Hydrolase</keyword>
<gene>
    <name evidence="4" type="ORF">GCM10010406_11810</name>
</gene>
<dbReference type="SUPFAM" id="SSF63817">
    <property type="entry name" value="Sortase"/>
    <property type="match status" value="1"/>
</dbReference>
<keyword evidence="5" id="KW-1185">Reference proteome</keyword>
<dbReference type="InterPro" id="IPR042001">
    <property type="entry name" value="Sortase_F"/>
</dbReference>
<evidence type="ECO:0000256" key="1">
    <source>
        <dbReference type="ARBA" id="ARBA00022801"/>
    </source>
</evidence>
<evidence type="ECO:0000256" key="3">
    <source>
        <dbReference type="SAM" id="SignalP"/>
    </source>
</evidence>
<protein>
    <recommendedName>
        <fullName evidence="6">Class F sortase</fullName>
    </recommendedName>
</protein>
<dbReference type="Pfam" id="PF04203">
    <property type="entry name" value="Sortase"/>
    <property type="match status" value="1"/>
</dbReference>
<keyword evidence="3" id="KW-0732">Signal</keyword>
<name>A0ABP5YGF8_9ACTN</name>
<sequence>MHGKGPWWILLTVCTTVLLATVATALVPQAPPAEFGSRPAAPAPAAPSAAGAPSPAPPSPSPGAGAGARAEPVAEPVRLGIPAVGLDARVVPVGVATDGTVQVPPDAQEAGWYRHGPAPGSPGGSAVLVGHVDSRTGDLGALAALYRVREGDEVTVGRSGAAPVRYRVTARTLYDKERLPAGEVFRRTGDPVLTLVTCAAPYDRDRGGYLRNLVVSAVPVSG</sequence>